<evidence type="ECO:0000256" key="2">
    <source>
        <dbReference type="ARBA" id="ARBA00022723"/>
    </source>
</evidence>
<dbReference type="FunFam" id="3.40.140.10:FF:000012">
    <property type="entry name" value="nuclear protein localization protein 4 homolog"/>
    <property type="match status" value="1"/>
</dbReference>
<dbReference type="SMART" id="SM00547">
    <property type="entry name" value="ZnF_RBZ"/>
    <property type="match status" value="1"/>
</dbReference>
<comment type="pathway">
    <text evidence="5">Protein degradation; proteasomal ubiquitin-dependent pathway.</text>
</comment>
<dbReference type="InterPro" id="IPR037518">
    <property type="entry name" value="MPN"/>
</dbReference>
<dbReference type="InterPro" id="IPR016563">
    <property type="entry name" value="Npl4"/>
</dbReference>
<feature type="domain" description="MPN" evidence="10">
    <location>
        <begin position="253"/>
        <end position="390"/>
    </location>
</feature>
<dbReference type="GO" id="GO:0031625">
    <property type="term" value="F:ubiquitin protein ligase binding"/>
    <property type="evidence" value="ECO:0007669"/>
    <property type="project" value="TreeGrafter"/>
</dbReference>
<gene>
    <name evidence="11" type="ORF">MELIAE_LOCUS12168</name>
</gene>
<feature type="domain" description="RanBP2-type" evidence="9">
    <location>
        <begin position="610"/>
        <end position="642"/>
    </location>
</feature>
<dbReference type="InterPro" id="IPR007717">
    <property type="entry name" value="NPL4_C"/>
</dbReference>
<feature type="region of interest" description="Disordered" evidence="8">
    <location>
        <begin position="89"/>
        <end position="131"/>
    </location>
</feature>
<keyword evidence="3 7" id="KW-0863">Zinc-finger</keyword>
<dbReference type="Pfam" id="PF05021">
    <property type="entry name" value="NPL4"/>
    <property type="match status" value="1"/>
</dbReference>
<dbReference type="PROSITE" id="PS01358">
    <property type="entry name" value="ZF_RANBP2_1"/>
    <property type="match status" value="1"/>
</dbReference>
<dbReference type="Gene3D" id="2.30.30.380">
    <property type="entry name" value="Zn-finger domain of Sec23/24"/>
    <property type="match status" value="1"/>
</dbReference>
<dbReference type="Proteomes" id="UP001154078">
    <property type="component" value="Chromosome 9"/>
</dbReference>
<dbReference type="InterPro" id="IPR029071">
    <property type="entry name" value="Ubiquitin-like_domsf"/>
</dbReference>
<evidence type="ECO:0000256" key="7">
    <source>
        <dbReference type="PROSITE-ProRule" id="PRU00322"/>
    </source>
</evidence>
<dbReference type="GO" id="GO:0043130">
    <property type="term" value="F:ubiquitin binding"/>
    <property type="evidence" value="ECO:0007669"/>
    <property type="project" value="TreeGrafter"/>
</dbReference>
<accession>A0A9P0BHF5</accession>
<feature type="compositionally biased region" description="Low complexity" evidence="8">
    <location>
        <begin position="110"/>
        <end position="131"/>
    </location>
</feature>
<reference evidence="11" key="1">
    <citation type="submission" date="2021-12" db="EMBL/GenBank/DDBJ databases">
        <authorList>
            <person name="King R."/>
        </authorList>
    </citation>
    <scope>NUCLEOTIDE SEQUENCE</scope>
</reference>
<dbReference type="PROSITE" id="PS50199">
    <property type="entry name" value="ZF_RANBP2_2"/>
    <property type="match status" value="1"/>
</dbReference>
<proteinExistence type="inferred from homology"/>
<dbReference type="CDD" id="cd08061">
    <property type="entry name" value="MPN_NPL4"/>
    <property type="match status" value="1"/>
</dbReference>
<keyword evidence="4" id="KW-0862">Zinc</keyword>
<dbReference type="Pfam" id="PF05020">
    <property type="entry name" value="zf-NPL4"/>
    <property type="match status" value="1"/>
</dbReference>
<evidence type="ECO:0000259" key="9">
    <source>
        <dbReference type="PROSITE" id="PS50199"/>
    </source>
</evidence>
<evidence type="ECO:0000256" key="3">
    <source>
        <dbReference type="ARBA" id="ARBA00022771"/>
    </source>
</evidence>
<dbReference type="PIRSF" id="PIRSF010052">
    <property type="entry name" value="Polyub_prc_Npl4"/>
    <property type="match status" value="1"/>
</dbReference>
<keyword evidence="12" id="KW-1185">Reference proteome</keyword>
<dbReference type="InterPro" id="IPR001876">
    <property type="entry name" value="Znf_RanBP2"/>
</dbReference>
<dbReference type="SUPFAM" id="SSF90209">
    <property type="entry name" value="Ran binding protein zinc finger-like"/>
    <property type="match status" value="1"/>
</dbReference>
<evidence type="ECO:0000256" key="5">
    <source>
        <dbReference type="ARBA" id="ARBA00060618"/>
    </source>
</evidence>
<sequence length="645" mass="72391">MSKDKGILLRVQSSEGTKRLEISQSATTCRLYESIYELFELNSYTFSLFKEKNKKSEVVSSKTNTVRNAGLRHGDMIYLASNDGSTLFPSTVSSSSNNNQHGEPLEEPVPSTSSGFSGSRPNSSRAAVRSSIAVKEDDVDVQLYKLDGKVERERDDKLCRHNANSRCVHCSPLEPYDEAYLREHNIKHLSFHSYIKKQTSGVDRGKFLALDDISCRIKEGCKDHPPWPRGICSKCQPNAITLNQQVYRHVDNVAFENTNLVEKFLNYWRTTGLQRIGFMYGTYEVHSDVPLGIRANVVSIYEPPQDSTRDSVRLLPDDREETVESLASALGLRRVGWIFTDLVAEDVSKGTVKHTRNIDSHFLSAQECIMAGHYQNMHPNATKFSSSGCFGSKFVTVCVTGDKTNQVHMEGYQVSSQCMALVRDNCLLPTKDAPELGYIRESSDKQYVPDVYYKEKDSYGNEVSRLARPLPVEYLLVDVPASTPVNPTYTFNGDVSKQPFAIENRFVDGHIQDFQSLTNYLAQFAFNEFYLAINDFHLLLYIATMDMLPMKEYMGPLLQALRTKDRAAAEEWSRSEHWATLEQLIAASSPPPSRPGSVASGSIASASVGSPGGEARWTCPFCTFLNQADHQNCEMCNLPRSNRTH</sequence>
<dbReference type="GO" id="GO:0006511">
    <property type="term" value="P:ubiquitin-dependent protein catabolic process"/>
    <property type="evidence" value="ECO:0007669"/>
    <property type="project" value="InterPro"/>
</dbReference>
<evidence type="ECO:0000313" key="12">
    <source>
        <dbReference type="Proteomes" id="UP001154078"/>
    </source>
</evidence>
<evidence type="ECO:0000256" key="8">
    <source>
        <dbReference type="SAM" id="MobiDB-lite"/>
    </source>
</evidence>
<dbReference type="Gene3D" id="3.10.20.90">
    <property type="entry name" value="Phosphatidylinositol 3-kinase Catalytic Subunit, Chain A, domain 1"/>
    <property type="match status" value="1"/>
</dbReference>
<comment type="similarity">
    <text evidence="1">Belongs to the NPL4 family.</text>
</comment>
<dbReference type="SUPFAM" id="SSF54236">
    <property type="entry name" value="Ubiquitin-like"/>
    <property type="match status" value="1"/>
</dbReference>
<dbReference type="InterPro" id="IPR036443">
    <property type="entry name" value="Znf_RanBP2_sf"/>
</dbReference>
<evidence type="ECO:0000256" key="6">
    <source>
        <dbReference type="ARBA" id="ARBA00074519"/>
    </source>
</evidence>
<dbReference type="EMBL" id="OV121140">
    <property type="protein sequence ID" value="CAH0563311.1"/>
    <property type="molecule type" value="Genomic_DNA"/>
</dbReference>
<dbReference type="Gene3D" id="3.40.140.10">
    <property type="entry name" value="Cytidine Deaminase, domain 2"/>
    <property type="match status" value="1"/>
</dbReference>
<dbReference type="PROSITE" id="PS50249">
    <property type="entry name" value="MPN"/>
    <property type="match status" value="1"/>
</dbReference>
<name>A0A9P0BHF5_BRAAE</name>
<dbReference type="PANTHER" id="PTHR12710:SF0">
    <property type="entry name" value="NUCLEAR PROTEIN LOCALIZATION PROTEIN 4 HOMOLOG"/>
    <property type="match status" value="1"/>
</dbReference>
<dbReference type="Pfam" id="PF11543">
    <property type="entry name" value="UN_NPL4"/>
    <property type="match status" value="1"/>
</dbReference>
<evidence type="ECO:0000259" key="10">
    <source>
        <dbReference type="PROSITE" id="PS50249"/>
    </source>
</evidence>
<dbReference type="PANTHER" id="PTHR12710">
    <property type="entry name" value="NUCLEAR PROTEIN LOCALIZATION 4"/>
    <property type="match status" value="1"/>
</dbReference>
<evidence type="ECO:0000256" key="4">
    <source>
        <dbReference type="ARBA" id="ARBA00022833"/>
    </source>
</evidence>
<dbReference type="GO" id="GO:0008270">
    <property type="term" value="F:zinc ion binding"/>
    <property type="evidence" value="ECO:0007669"/>
    <property type="project" value="UniProtKB-KW"/>
</dbReference>
<protein>
    <recommendedName>
        <fullName evidence="6">Nuclear protein localization protein 4 homolog</fullName>
    </recommendedName>
</protein>
<evidence type="ECO:0000313" key="11">
    <source>
        <dbReference type="EMBL" id="CAH0563311.1"/>
    </source>
</evidence>
<dbReference type="InterPro" id="IPR024682">
    <property type="entry name" value="Npl4_Ub-like_dom"/>
</dbReference>
<dbReference type="AlphaFoldDB" id="A0A9P0BHF5"/>
<dbReference type="InterPro" id="IPR007716">
    <property type="entry name" value="NPL4_Zn-bd_put"/>
</dbReference>
<organism evidence="11 12">
    <name type="scientific">Brassicogethes aeneus</name>
    <name type="common">Rape pollen beetle</name>
    <name type="synonym">Meligethes aeneus</name>
    <dbReference type="NCBI Taxonomy" id="1431903"/>
    <lineage>
        <taxon>Eukaryota</taxon>
        <taxon>Metazoa</taxon>
        <taxon>Ecdysozoa</taxon>
        <taxon>Arthropoda</taxon>
        <taxon>Hexapoda</taxon>
        <taxon>Insecta</taxon>
        <taxon>Pterygota</taxon>
        <taxon>Neoptera</taxon>
        <taxon>Endopterygota</taxon>
        <taxon>Coleoptera</taxon>
        <taxon>Polyphaga</taxon>
        <taxon>Cucujiformia</taxon>
        <taxon>Nitidulidae</taxon>
        <taxon>Meligethinae</taxon>
        <taxon>Brassicogethes</taxon>
    </lineage>
</organism>
<evidence type="ECO:0000256" key="1">
    <source>
        <dbReference type="ARBA" id="ARBA00011025"/>
    </source>
</evidence>
<keyword evidence="2" id="KW-0479">Metal-binding</keyword>
<dbReference type="OrthoDB" id="10251089at2759"/>
<dbReference type="GO" id="GO:0005634">
    <property type="term" value="C:nucleus"/>
    <property type="evidence" value="ECO:0007669"/>
    <property type="project" value="TreeGrafter"/>
</dbReference>